<reference evidence="3 5" key="2">
    <citation type="submission" date="2022-05" db="EMBL/GenBank/DDBJ databases">
        <title>Chromosome-level reference genomes for two strains of Caenorhabditis briggsae: an improved platform for comparative genomics.</title>
        <authorList>
            <person name="Stevens L."/>
            <person name="Andersen E.C."/>
        </authorList>
    </citation>
    <scope>NUCLEOTIDE SEQUENCE [LARGE SCALE GENOMIC DNA]</scope>
    <source>
        <strain evidence="3">QX1410_ONT</strain>
        <tissue evidence="3">Whole-organism</tissue>
    </source>
</reference>
<evidence type="ECO:0000256" key="1">
    <source>
        <dbReference type="SAM" id="MobiDB-lite"/>
    </source>
</evidence>
<keyword evidence="2" id="KW-0812">Transmembrane</keyword>
<dbReference type="EMBL" id="CP090894">
    <property type="protein sequence ID" value="ULT92914.1"/>
    <property type="molecule type" value="Genomic_DNA"/>
</dbReference>
<dbReference type="AlphaFoldDB" id="A0AAE9ESD9"/>
<keyword evidence="2" id="KW-0472">Membrane</keyword>
<evidence type="ECO:0000313" key="5">
    <source>
        <dbReference type="Proteomes" id="UP000827892"/>
    </source>
</evidence>
<gene>
    <name evidence="3" type="ORF">L3Y34_002830</name>
    <name evidence="4" type="ORF">L5515_009988</name>
</gene>
<evidence type="ECO:0000313" key="6">
    <source>
        <dbReference type="Proteomes" id="UP000829354"/>
    </source>
</evidence>
<evidence type="ECO:0000313" key="3">
    <source>
        <dbReference type="EMBL" id="ULT92914.1"/>
    </source>
</evidence>
<feature type="compositionally biased region" description="Polar residues" evidence="1">
    <location>
        <begin position="88"/>
        <end position="107"/>
    </location>
</feature>
<evidence type="ECO:0000313" key="4">
    <source>
        <dbReference type="EMBL" id="UMM26168.1"/>
    </source>
</evidence>
<evidence type="ECO:0000256" key="2">
    <source>
        <dbReference type="SAM" id="Phobius"/>
    </source>
</evidence>
<sequence length="107" mass="11367">MGITTLPPSQLRPELEWLFPKEVTTTSSAVLQRNSAAEIPLNFLAEHSLALIAALFLIVLTVALLAVLVQYHCQKGSSSGSAGAISPKSFSTSPSQWTTCSTGQFGF</sequence>
<keyword evidence="2" id="KW-1133">Transmembrane helix</keyword>
<accession>A0AAE9ESD9</accession>
<keyword evidence="6" id="KW-1185">Reference proteome</keyword>
<proteinExistence type="predicted"/>
<organism evidence="4 6">
    <name type="scientific">Caenorhabditis briggsae</name>
    <dbReference type="NCBI Taxonomy" id="6238"/>
    <lineage>
        <taxon>Eukaryota</taxon>
        <taxon>Metazoa</taxon>
        <taxon>Ecdysozoa</taxon>
        <taxon>Nematoda</taxon>
        <taxon>Chromadorea</taxon>
        <taxon>Rhabditida</taxon>
        <taxon>Rhabditina</taxon>
        <taxon>Rhabditomorpha</taxon>
        <taxon>Rhabditoidea</taxon>
        <taxon>Rhabditidae</taxon>
        <taxon>Peloderinae</taxon>
        <taxon>Caenorhabditis</taxon>
    </lineage>
</organism>
<feature type="compositionally biased region" description="Low complexity" evidence="1">
    <location>
        <begin position="76"/>
        <end position="86"/>
    </location>
</feature>
<feature type="region of interest" description="Disordered" evidence="1">
    <location>
        <begin position="76"/>
        <end position="107"/>
    </location>
</feature>
<dbReference type="Proteomes" id="UP000829354">
    <property type="component" value="Chromosome IV"/>
</dbReference>
<dbReference type="Proteomes" id="UP000827892">
    <property type="component" value="Chromosome IV"/>
</dbReference>
<name>A0AAE9ESD9_CAEBR</name>
<protein>
    <submittedName>
        <fullName evidence="4">Uncharacterized protein</fullName>
    </submittedName>
</protein>
<reference evidence="4 6" key="1">
    <citation type="submission" date="2022-04" db="EMBL/GenBank/DDBJ databases">
        <title>Chromosome-level reference genomes for two strains of Caenorhabditis briggsae: an improved platform for comparative genomics.</title>
        <authorList>
            <person name="Stevens L."/>
            <person name="Andersen E."/>
        </authorList>
    </citation>
    <scope>NUCLEOTIDE SEQUENCE [LARGE SCALE GENOMIC DNA]</scope>
    <source>
        <strain evidence="4">VX34</strain>
        <tissue evidence="4">Whole-organism</tissue>
    </source>
</reference>
<dbReference type="EMBL" id="CP092623">
    <property type="protein sequence ID" value="UMM26168.1"/>
    <property type="molecule type" value="Genomic_DNA"/>
</dbReference>
<feature type="transmembrane region" description="Helical" evidence="2">
    <location>
        <begin position="49"/>
        <end position="69"/>
    </location>
</feature>